<evidence type="ECO:0000313" key="1">
    <source>
        <dbReference type="EMBL" id="GMA96489.1"/>
    </source>
</evidence>
<proteinExistence type="predicted"/>
<keyword evidence="2" id="KW-1185">Reference proteome</keyword>
<name>A0ABQ6KB06_9MICO</name>
<dbReference type="EMBL" id="BSVB01000001">
    <property type="protein sequence ID" value="GMA96489.1"/>
    <property type="molecule type" value="Genomic_DNA"/>
</dbReference>
<comment type="caution">
    <text evidence="1">The sequence shown here is derived from an EMBL/GenBank/DDBJ whole genome shotgun (WGS) entry which is preliminary data.</text>
</comment>
<organism evidence="1 2">
    <name type="scientific">Pseudolysinimonas kribbensis</name>
    <dbReference type="NCBI Taxonomy" id="433641"/>
    <lineage>
        <taxon>Bacteria</taxon>
        <taxon>Bacillati</taxon>
        <taxon>Actinomycetota</taxon>
        <taxon>Actinomycetes</taxon>
        <taxon>Micrococcales</taxon>
        <taxon>Microbacteriaceae</taxon>
        <taxon>Pseudolysinimonas</taxon>
    </lineage>
</organism>
<evidence type="ECO:0000313" key="2">
    <source>
        <dbReference type="Proteomes" id="UP001157034"/>
    </source>
</evidence>
<protein>
    <submittedName>
        <fullName evidence="1">Uncharacterized protein</fullName>
    </submittedName>
</protein>
<dbReference type="RefSeq" id="WP_284255054.1">
    <property type="nucleotide sequence ID" value="NZ_BAAAQO010000004.1"/>
</dbReference>
<gene>
    <name evidence="1" type="ORF">GCM10025881_33130</name>
</gene>
<sequence>MLVALTLLLSGCFPAPPSQDGLAQPDAVTPYPELTDVTVVRFCPPMVGAHFDGVVGPLDRVYACSTNVSLPSDGITTYGPWQLAYLLPHPAALLRAYAAPNAVARPAGQCGTVIVDPLMVWVDRGGDFAAYYAPVDGCGAPTVAAAKAYDDSRRIVVADADTGAPLYNPFQPGRGS</sequence>
<dbReference type="Proteomes" id="UP001157034">
    <property type="component" value="Unassembled WGS sequence"/>
</dbReference>
<reference evidence="2" key="1">
    <citation type="journal article" date="2019" name="Int. J. Syst. Evol. Microbiol.">
        <title>The Global Catalogue of Microorganisms (GCM) 10K type strain sequencing project: providing services to taxonomists for standard genome sequencing and annotation.</title>
        <authorList>
            <consortium name="The Broad Institute Genomics Platform"/>
            <consortium name="The Broad Institute Genome Sequencing Center for Infectious Disease"/>
            <person name="Wu L."/>
            <person name="Ma J."/>
        </authorList>
    </citation>
    <scope>NUCLEOTIDE SEQUENCE [LARGE SCALE GENOMIC DNA]</scope>
    <source>
        <strain evidence="2">NBRC 108894</strain>
    </source>
</reference>
<accession>A0ABQ6KB06</accession>